<keyword evidence="2" id="KW-0808">Transferase</keyword>
<keyword evidence="2" id="KW-0489">Methyltransferase</keyword>
<dbReference type="PANTHER" id="PTHR37886">
    <property type="entry name" value="S-ADENOSYL-L-METHIONINE-DEPENDENT METHYLTRANSFERASES SUPERFAMILY PROTEIN"/>
    <property type="match status" value="1"/>
</dbReference>
<evidence type="ECO:0000313" key="3">
    <source>
        <dbReference type="Proteomes" id="UP000198705"/>
    </source>
</evidence>
<dbReference type="EMBL" id="FOVN01000003">
    <property type="protein sequence ID" value="SFN72464.1"/>
    <property type="molecule type" value="Genomic_DNA"/>
</dbReference>
<protein>
    <submittedName>
        <fullName evidence="2">Methyltransferase domain-containing protein</fullName>
    </submittedName>
</protein>
<dbReference type="AlphaFoldDB" id="A0A1I5BCL6"/>
<dbReference type="CDD" id="cd02440">
    <property type="entry name" value="AdoMet_MTases"/>
    <property type="match status" value="1"/>
</dbReference>
<dbReference type="Pfam" id="PF08242">
    <property type="entry name" value="Methyltransf_12"/>
    <property type="match status" value="1"/>
</dbReference>
<keyword evidence="3" id="KW-1185">Reference proteome</keyword>
<organism evidence="2 3">
    <name type="scientific">Bizionia echini</name>
    <dbReference type="NCBI Taxonomy" id="649333"/>
    <lineage>
        <taxon>Bacteria</taxon>
        <taxon>Pseudomonadati</taxon>
        <taxon>Bacteroidota</taxon>
        <taxon>Flavobacteriia</taxon>
        <taxon>Flavobacteriales</taxon>
        <taxon>Flavobacteriaceae</taxon>
        <taxon>Bizionia</taxon>
    </lineage>
</organism>
<dbReference type="Proteomes" id="UP000198705">
    <property type="component" value="Unassembled WGS sequence"/>
</dbReference>
<dbReference type="PANTHER" id="PTHR37886:SF1">
    <property type="entry name" value="S-ADENOSYL-L-METHIONINE-DEPENDENT METHYLTRANSFERASES SUPERFAMILY PROTEIN"/>
    <property type="match status" value="1"/>
</dbReference>
<accession>A0A1I5BCL6</accession>
<dbReference type="GO" id="GO:0008168">
    <property type="term" value="F:methyltransferase activity"/>
    <property type="evidence" value="ECO:0007669"/>
    <property type="project" value="UniProtKB-KW"/>
</dbReference>
<dbReference type="SUPFAM" id="SSF53335">
    <property type="entry name" value="S-adenosyl-L-methionine-dependent methyltransferases"/>
    <property type="match status" value="1"/>
</dbReference>
<evidence type="ECO:0000259" key="1">
    <source>
        <dbReference type="Pfam" id="PF08242"/>
    </source>
</evidence>
<feature type="domain" description="Methyltransferase type 12" evidence="1">
    <location>
        <begin position="57"/>
        <end position="156"/>
    </location>
</feature>
<name>A0A1I5BCL6_9FLAO</name>
<dbReference type="InterPro" id="IPR013217">
    <property type="entry name" value="Methyltransf_12"/>
</dbReference>
<dbReference type="OrthoDB" id="9760689at2"/>
<dbReference type="GO" id="GO:0032259">
    <property type="term" value="P:methylation"/>
    <property type="evidence" value="ECO:0007669"/>
    <property type="project" value="UniProtKB-KW"/>
</dbReference>
<gene>
    <name evidence="2" type="ORF">SAMN04487989_10324</name>
</gene>
<dbReference type="Gene3D" id="3.40.50.150">
    <property type="entry name" value="Vaccinia Virus protein VP39"/>
    <property type="match status" value="1"/>
</dbReference>
<reference evidence="3" key="1">
    <citation type="submission" date="2016-10" db="EMBL/GenBank/DDBJ databases">
        <authorList>
            <person name="Varghese N."/>
            <person name="Submissions S."/>
        </authorList>
    </citation>
    <scope>NUCLEOTIDE SEQUENCE [LARGE SCALE GENOMIC DNA]</scope>
    <source>
        <strain evidence="3">DSM 23925</strain>
    </source>
</reference>
<dbReference type="InterPro" id="IPR029063">
    <property type="entry name" value="SAM-dependent_MTases_sf"/>
</dbReference>
<proteinExistence type="predicted"/>
<dbReference type="RefSeq" id="WP_092207615.1">
    <property type="nucleotide sequence ID" value="NZ_FOVN01000003.1"/>
</dbReference>
<evidence type="ECO:0000313" key="2">
    <source>
        <dbReference type="EMBL" id="SFN72464.1"/>
    </source>
</evidence>
<sequence length="224" mass="25505">MSKKAFLGVKRVIKRIVKSKQEIRHSLVGAPNVWKYTRDFQFQFLKEQGLQKTDTFLDIGCGTLRGGIPLIDYLVTGNYYGMDVRDEVLKEGKDEIRTAKLEGKKPNLIAFNHFSEVEFDVTFNVMFAFSVLIHLEDAIAESCFQFVSKYLAADGEFYANVNLADFKDGTWLEFPIVFRSLEFYNTLAAKNGMKVDVLGDLLSLGHDTGKNSDKQQVMLKFTKI</sequence>
<dbReference type="STRING" id="649333.SAMN04487989_10324"/>